<dbReference type="EMBL" id="ML975477">
    <property type="protein sequence ID" value="KAF1828977.1"/>
    <property type="molecule type" value="Genomic_DNA"/>
</dbReference>
<dbReference type="AlphaFoldDB" id="A0A6A5K313"/>
<name>A0A6A5K313_9PLEO</name>
<evidence type="ECO:0000313" key="2">
    <source>
        <dbReference type="Proteomes" id="UP000800040"/>
    </source>
</evidence>
<keyword evidence="2" id="KW-1185">Reference proteome</keyword>
<evidence type="ECO:0000313" key="1">
    <source>
        <dbReference type="EMBL" id="KAF1828977.1"/>
    </source>
</evidence>
<organism evidence="1 2">
    <name type="scientific">Decorospora gaudefroyi</name>
    <dbReference type="NCBI Taxonomy" id="184978"/>
    <lineage>
        <taxon>Eukaryota</taxon>
        <taxon>Fungi</taxon>
        <taxon>Dikarya</taxon>
        <taxon>Ascomycota</taxon>
        <taxon>Pezizomycotina</taxon>
        <taxon>Dothideomycetes</taxon>
        <taxon>Pleosporomycetidae</taxon>
        <taxon>Pleosporales</taxon>
        <taxon>Pleosporineae</taxon>
        <taxon>Pleosporaceae</taxon>
        <taxon>Decorospora</taxon>
    </lineage>
</organism>
<dbReference type="OrthoDB" id="10594637at2759"/>
<reference evidence="1" key="1">
    <citation type="submission" date="2020-01" db="EMBL/GenBank/DDBJ databases">
        <authorList>
            <consortium name="DOE Joint Genome Institute"/>
            <person name="Haridas S."/>
            <person name="Albert R."/>
            <person name="Binder M."/>
            <person name="Bloem J."/>
            <person name="Labutti K."/>
            <person name="Salamov A."/>
            <person name="Andreopoulos B."/>
            <person name="Baker S.E."/>
            <person name="Barry K."/>
            <person name="Bills G."/>
            <person name="Bluhm B.H."/>
            <person name="Cannon C."/>
            <person name="Castanera R."/>
            <person name="Culley D.E."/>
            <person name="Daum C."/>
            <person name="Ezra D."/>
            <person name="Gonzalez J.B."/>
            <person name="Henrissat B."/>
            <person name="Kuo A."/>
            <person name="Liang C."/>
            <person name="Lipzen A."/>
            <person name="Lutzoni F."/>
            <person name="Magnuson J."/>
            <person name="Mondo S."/>
            <person name="Nolan M."/>
            <person name="Ohm R."/>
            <person name="Pangilinan J."/>
            <person name="Park H.-J."/>
            <person name="Ramirez L."/>
            <person name="Alfaro M."/>
            <person name="Sun H."/>
            <person name="Tritt A."/>
            <person name="Yoshinaga Y."/>
            <person name="Zwiers L.-H."/>
            <person name="Turgeon B.G."/>
            <person name="Goodwin S.B."/>
            <person name="Spatafora J.W."/>
            <person name="Crous P.W."/>
            <person name="Grigoriev I.V."/>
        </authorList>
    </citation>
    <scope>NUCLEOTIDE SEQUENCE</scope>
    <source>
        <strain evidence="1">P77</strain>
    </source>
</reference>
<gene>
    <name evidence="1" type="ORF">BDW02DRAFT_191512</name>
</gene>
<accession>A0A6A5K313</accession>
<sequence>MKQRFVGTQRQIWHGLSFLVSAERRIYLAKSKFGPKHAPRLKKAARQAVEDRPLITIALNGTTPASRTPNYTFQETR</sequence>
<proteinExistence type="predicted"/>
<dbReference type="Proteomes" id="UP000800040">
    <property type="component" value="Unassembled WGS sequence"/>
</dbReference>
<protein>
    <submittedName>
        <fullName evidence="1">Uncharacterized protein</fullName>
    </submittedName>
</protein>